<name>A0A1R2AKZ2_9CILI</name>
<protein>
    <submittedName>
        <fullName evidence="1">Uncharacterized protein</fullName>
    </submittedName>
</protein>
<dbReference type="EMBL" id="MPUH01002458">
    <property type="protein sequence ID" value="OMJ65105.1"/>
    <property type="molecule type" value="Genomic_DNA"/>
</dbReference>
<organism evidence="1 2">
    <name type="scientific">Stentor coeruleus</name>
    <dbReference type="NCBI Taxonomy" id="5963"/>
    <lineage>
        <taxon>Eukaryota</taxon>
        <taxon>Sar</taxon>
        <taxon>Alveolata</taxon>
        <taxon>Ciliophora</taxon>
        <taxon>Postciliodesmatophora</taxon>
        <taxon>Heterotrichea</taxon>
        <taxon>Heterotrichida</taxon>
        <taxon>Stentoridae</taxon>
        <taxon>Stentor</taxon>
    </lineage>
</organism>
<keyword evidence="2" id="KW-1185">Reference proteome</keyword>
<dbReference type="AlphaFoldDB" id="A0A1R2AKZ2"/>
<evidence type="ECO:0000313" key="2">
    <source>
        <dbReference type="Proteomes" id="UP000187209"/>
    </source>
</evidence>
<evidence type="ECO:0000313" key="1">
    <source>
        <dbReference type="EMBL" id="OMJ65105.1"/>
    </source>
</evidence>
<sequence>MITCGSNSAVKAVITAYSINGPPVLPSIWDTYTSNSVYRCVMTKYFFIPGTPTGAVVDVFTDDYTTMKINDIQVSSISTTSICTFQKDKDVFSYIKPGLNTLYIDANNIGGLGYFGYRLTIKTKLI</sequence>
<comment type="caution">
    <text evidence="1">The sequence shown here is derived from an EMBL/GenBank/DDBJ whole genome shotgun (WGS) entry which is preliminary data.</text>
</comment>
<accession>A0A1R2AKZ2</accession>
<gene>
    <name evidence="1" type="ORF">SteCoe_39283</name>
</gene>
<reference evidence="1 2" key="1">
    <citation type="submission" date="2016-11" db="EMBL/GenBank/DDBJ databases">
        <title>The macronuclear genome of Stentor coeruleus: a giant cell with tiny introns.</title>
        <authorList>
            <person name="Slabodnick M."/>
            <person name="Ruby J.G."/>
            <person name="Reiff S.B."/>
            <person name="Swart E.C."/>
            <person name="Gosai S."/>
            <person name="Prabakaran S."/>
            <person name="Witkowska E."/>
            <person name="Larue G.E."/>
            <person name="Fisher S."/>
            <person name="Freeman R.M."/>
            <person name="Gunawardena J."/>
            <person name="Chu W."/>
            <person name="Stover N.A."/>
            <person name="Gregory B.D."/>
            <person name="Nowacki M."/>
            <person name="Derisi J."/>
            <person name="Roy S.W."/>
            <person name="Marshall W.F."/>
            <person name="Sood P."/>
        </authorList>
    </citation>
    <scope>NUCLEOTIDE SEQUENCE [LARGE SCALE GENOMIC DNA]</scope>
    <source>
        <strain evidence="1">WM001</strain>
    </source>
</reference>
<dbReference type="Proteomes" id="UP000187209">
    <property type="component" value="Unassembled WGS sequence"/>
</dbReference>
<proteinExistence type="predicted"/>